<evidence type="ECO:0000313" key="1">
    <source>
        <dbReference type="EMBL" id="KAJ5151465.1"/>
    </source>
</evidence>
<sequence length="234" mass="26241">MPSSGYGPVLTAADAATAPQVSPANTLITISTTDLDRLLEARLEERLDTRIQQLHQDHALHGPPGMQGDPDHLVSNDTQWKANDIGYFDPGLPDRDDLIFDGPTTWYTNVYVFVHRVKNPSSLKSPEFAPANIHSFLRGDALRWYAYELGAREKDMMQTCTLEMGWYASLQDRFKPNLEDALAEPEKDTDGYSDIRAGRSALEYAQNLLRLLQSTGNDNLTDQIPKIRDSIDPH</sequence>
<name>A0A9W9HMQ4_9EURO</name>
<organism evidence="1 2">
    <name type="scientific">Penicillium canariense</name>
    <dbReference type="NCBI Taxonomy" id="189055"/>
    <lineage>
        <taxon>Eukaryota</taxon>
        <taxon>Fungi</taxon>
        <taxon>Dikarya</taxon>
        <taxon>Ascomycota</taxon>
        <taxon>Pezizomycotina</taxon>
        <taxon>Eurotiomycetes</taxon>
        <taxon>Eurotiomycetidae</taxon>
        <taxon>Eurotiales</taxon>
        <taxon>Aspergillaceae</taxon>
        <taxon>Penicillium</taxon>
    </lineage>
</organism>
<dbReference type="AlphaFoldDB" id="A0A9W9HMQ4"/>
<gene>
    <name evidence="1" type="ORF">N7482_010717</name>
</gene>
<keyword evidence="2" id="KW-1185">Reference proteome</keyword>
<dbReference type="RefSeq" id="XP_056538798.1">
    <property type="nucleotide sequence ID" value="XM_056692841.1"/>
</dbReference>
<dbReference type="Proteomes" id="UP001149163">
    <property type="component" value="Unassembled WGS sequence"/>
</dbReference>
<dbReference type="EMBL" id="JAPQKN010000008">
    <property type="protein sequence ID" value="KAJ5151465.1"/>
    <property type="molecule type" value="Genomic_DNA"/>
</dbReference>
<evidence type="ECO:0000313" key="2">
    <source>
        <dbReference type="Proteomes" id="UP001149163"/>
    </source>
</evidence>
<reference evidence="1" key="2">
    <citation type="journal article" date="2023" name="IMA Fungus">
        <title>Comparative genomic study of the Penicillium genus elucidates a diverse pangenome and 15 lateral gene transfer events.</title>
        <authorList>
            <person name="Petersen C."/>
            <person name="Sorensen T."/>
            <person name="Nielsen M.R."/>
            <person name="Sondergaard T.E."/>
            <person name="Sorensen J.L."/>
            <person name="Fitzpatrick D.A."/>
            <person name="Frisvad J.C."/>
            <person name="Nielsen K.L."/>
        </authorList>
    </citation>
    <scope>NUCLEOTIDE SEQUENCE</scope>
    <source>
        <strain evidence="1">IBT 26290</strain>
    </source>
</reference>
<dbReference type="OrthoDB" id="4368880at2759"/>
<proteinExistence type="predicted"/>
<comment type="caution">
    <text evidence="1">The sequence shown here is derived from an EMBL/GenBank/DDBJ whole genome shotgun (WGS) entry which is preliminary data.</text>
</comment>
<protein>
    <submittedName>
        <fullName evidence="1">Uncharacterized protein</fullName>
    </submittedName>
</protein>
<accession>A0A9W9HMQ4</accession>
<reference evidence="1" key="1">
    <citation type="submission" date="2022-11" db="EMBL/GenBank/DDBJ databases">
        <authorList>
            <person name="Petersen C."/>
        </authorList>
    </citation>
    <scope>NUCLEOTIDE SEQUENCE</scope>
    <source>
        <strain evidence="1">IBT 26290</strain>
    </source>
</reference>
<dbReference type="GeneID" id="81432017"/>